<keyword evidence="2" id="KW-1185">Reference proteome</keyword>
<evidence type="ECO:0000313" key="1">
    <source>
        <dbReference type="EMBL" id="GIQ84130.1"/>
    </source>
</evidence>
<dbReference type="EMBL" id="BDIP01001317">
    <property type="protein sequence ID" value="GIQ84130.1"/>
    <property type="molecule type" value="Genomic_DNA"/>
</dbReference>
<evidence type="ECO:0000313" key="2">
    <source>
        <dbReference type="Proteomes" id="UP000265618"/>
    </source>
</evidence>
<comment type="caution">
    <text evidence="1">The sequence shown here is derived from an EMBL/GenBank/DDBJ whole genome shotgun (WGS) entry which is preliminary data.</text>
</comment>
<gene>
    <name evidence="1" type="ORF">KIPB_005572</name>
</gene>
<sequence>MFLDFGDTPDTEGGTSKWQFPADFVHTPHCYVTLVMKGDGYVAGASILEEVYEAEYCDLDDEARLAFFHNLSPEAAYAIVEESMRRKGAGDSLVAFIPPLTPYPLDTTLADVCAQVKADAVQPGPTLQELTTAREEVLARDDIPEEHKRQECIRIDVEMYRLKHETSPFNCMPSPAMYRCITAIPPTTVSAVSDIETEAQTLVPSLNGEDTPSLEDRYASALSAHGVYVKEEGEGVVPRLHMGALISLEALLVSLGGSLLGESIRNLFPMRQKFIPVMEDGQCTSVEVTELPKAEVDECEVPVLKEAFTQLIGSCYKYQGITLYETVDTLISDTLSAHPDLSMASVLGRVVVGQGVQRDTYRCLPSNCYDASETQLPGPFLYTVLVSQEALTSEPPLTVGTLPACATSVETLSLGTSVLEEMATGLRHKVDAAVLSLCQEAMPERYHLGWAQYPMEEKDPQELADRLAKMQGQ</sequence>
<name>A0A9K3CXM0_9EUKA</name>
<protein>
    <submittedName>
        <fullName evidence="1">Uncharacterized protein</fullName>
    </submittedName>
</protein>
<reference evidence="1 2" key="1">
    <citation type="journal article" date="2018" name="PLoS ONE">
        <title>The draft genome of Kipferlia bialata reveals reductive genome evolution in fornicate parasites.</title>
        <authorList>
            <person name="Tanifuji G."/>
            <person name="Takabayashi S."/>
            <person name="Kume K."/>
            <person name="Takagi M."/>
            <person name="Nakayama T."/>
            <person name="Kamikawa R."/>
            <person name="Inagaki Y."/>
            <person name="Hashimoto T."/>
        </authorList>
    </citation>
    <scope>NUCLEOTIDE SEQUENCE [LARGE SCALE GENOMIC DNA]</scope>
    <source>
        <strain evidence="1">NY0173</strain>
    </source>
</reference>
<organism evidence="1 2">
    <name type="scientific">Kipferlia bialata</name>
    <dbReference type="NCBI Taxonomy" id="797122"/>
    <lineage>
        <taxon>Eukaryota</taxon>
        <taxon>Metamonada</taxon>
        <taxon>Carpediemonas-like organisms</taxon>
        <taxon>Kipferlia</taxon>
    </lineage>
</organism>
<dbReference type="AlphaFoldDB" id="A0A9K3CXM0"/>
<accession>A0A9K3CXM0</accession>
<dbReference type="Proteomes" id="UP000265618">
    <property type="component" value="Unassembled WGS sequence"/>
</dbReference>
<proteinExistence type="predicted"/>